<evidence type="ECO:0000313" key="3">
    <source>
        <dbReference type="Proteomes" id="UP000053611"/>
    </source>
</evidence>
<protein>
    <submittedName>
        <fullName evidence="2">Uncharacterized protein</fullName>
    </submittedName>
</protein>
<dbReference type="AlphaFoldDB" id="A0A0J0XMN0"/>
<dbReference type="Proteomes" id="UP000053611">
    <property type="component" value="Unassembled WGS sequence"/>
</dbReference>
<dbReference type="GeneID" id="28988131"/>
<sequence>MEPHAWRHARTHARTHAACLQHSIKAGTGTRPEAHLTATRAAGNSGFIVLPCFPLSPGVVSSQRQPPRTTHIAHHMCPCNSRLSSLLCRSLLHSSRYTPRLARVNLITSLLFSETPTHLRTPQFHFVGLVSTLPQDSSHRSDLPAIPGPVLSIFPYSPLLDPLVAARVRRHKITTSRVSLHASGSQAIQPSLLCTTRTSILHAPPPLSPRPPPPPLCCCTAQLAPNPPLDSSPSRLAARSRGPTPRPSCAPTQPVNIWRTRRRRPILTTSKGSVDLFSSFYP</sequence>
<dbReference type="RefSeq" id="XP_018278862.1">
    <property type="nucleotide sequence ID" value="XM_018427528.1"/>
</dbReference>
<reference evidence="2 3" key="1">
    <citation type="submission" date="2015-03" db="EMBL/GenBank/DDBJ databases">
        <title>Genomics and transcriptomics of the oil-accumulating basidiomycete yeast T. oleaginosus allow insights into substrate utilization and the diverse evolutionary trajectories of mating systems in fungi.</title>
        <authorList>
            <consortium name="DOE Joint Genome Institute"/>
            <person name="Kourist R."/>
            <person name="Kracht O."/>
            <person name="Bracharz F."/>
            <person name="Lipzen A."/>
            <person name="Nolan M."/>
            <person name="Ohm R."/>
            <person name="Grigoriev I."/>
            <person name="Sun S."/>
            <person name="Heitman J."/>
            <person name="Bruck T."/>
            <person name="Nowrousian M."/>
        </authorList>
    </citation>
    <scope>NUCLEOTIDE SEQUENCE [LARGE SCALE GENOMIC DNA]</scope>
    <source>
        <strain evidence="2 3">IBC0246</strain>
    </source>
</reference>
<evidence type="ECO:0000256" key="1">
    <source>
        <dbReference type="SAM" id="MobiDB-lite"/>
    </source>
</evidence>
<gene>
    <name evidence="2" type="ORF">CC85DRAFT_93149</name>
</gene>
<proteinExistence type="predicted"/>
<feature type="region of interest" description="Disordered" evidence="1">
    <location>
        <begin position="228"/>
        <end position="264"/>
    </location>
</feature>
<evidence type="ECO:0000313" key="2">
    <source>
        <dbReference type="EMBL" id="KLT42371.1"/>
    </source>
</evidence>
<dbReference type="EMBL" id="KQ087206">
    <property type="protein sequence ID" value="KLT42371.1"/>
    <property type="molecule type" value="Genomic_DNA"/>
</dbReference>
<organism evidence="2 3">
    <name type="scientific">Cutaneotrichosporon oleaginosum</name>
    <dbReference type="NCBI Taxonomy" id="879819"/>
    <lineage>
        <taxon>Eukaryota</taxon>
        <taxon>Fungi</taxon>
        <taxon>Dikarya</taxon>
        <taxon>Basidiomycota</taxon>
        <taxon>Agaricomycotina</taxon>
        <taxon>Tremellomycetes</taxon>
        <taxon>Trichosporonales</taxon>
        <taxon>Trichosporonaceae</taxon>
        <taxon>Cutaneotrichosporon</taxon>
    </lineage>
</organism>
<name>A0A0J0XMN0_9TREE</name>
<accession>A0A0J0XMN0</accession>
<keyword evidence="3" id="KW-1185">Reference proteome</keyword>